<comment type="similarity">
    <text evidence="2">Belongs to the NOP16 family.</text>
</comment>
<evidence type="ECO:0000256" key="1">
    <source>
        <dbReference type="ARBA" id="ARBA00004604"/>
    </source>
</evidence>
<keyword evidence="7" id="KW-1185">Reference proteome</keyword>
<gene>
    <name evidence="6" type="ORF">P5673_019065</name>
</gene>
<keyword evidence="4" id="KW-0539">Nucleus</keyword>
<dbReference type="EMBL" id="JARQWQ010000044">
    <property type="protein sequence ID" value="KAK2558372.1"/>
    <property type="molecule type" value="Genomic_DNA"/>
</dbReference>
<dbReference type="PANTHER" id="PTHR13243:SF1">
    <property type="entry name" value="NUCLEOLAR PROTEIN 16"/>
    <property type="match status" value="1"/>
</dbReference>
<dbReference type="GO" id="GO:0005730">
    <property type="term" value="C:nucleolus"/>
    <property type="evidence" value="ECO:0007669"/>
    <property type="project" value="UniProtKB-SubCell"/>
</dbReference>
<comment type="caution">
    <text evidence="6">The sequence shown here is derived from an EMBL/GenBank/DDBJ whole genome shotgun (WGS) entry which is preliminary data.</text>
</comment>
<evidence type="ECO:0000256" key="2">
    <source>
        <dbReference type="ARBA" id="ARBA00008479"/>
    </source>
</evidence>
<reference evidence="6" key="1">
    <citation type="journal article" date="2023" name="G3 (Bethesda)">
        <title>Whole genome assembly and annotation of the endangered Caribbean coral Acropora cervicornis.</title>
        <authorList>
            <person name="Selwyn J.D."/>
            <person name="Vollmer S.V."/>
        </authorList>
    </citation>
    <scope>NUCLEOTIDE SEQUENCE</scope>
    <source>
        <strain evidence="6">K2</strain>
    </source>
</reference>
<evidence type="ECO:0000256" key="4">
    <source>
        <dbReference type="ARBA" id="ARBA00023242"/>
    </source>
</evidence>
<dbReference type="PANTHER" id="PTHR13243">
    <property type="entry name" value="HSPC111 PROTEIN-RELATED"/>
    <property type="match status" value="1"/>
</dbReference>
<dbReference type="Pfam" id="PF09420">
    <property type="entry name" value="Nop16"/>
    <property type="match status" value="1"/>
</dbReference>
<evidence type="ECO:0000313" key="7">
    <source>
        <dbReference type="Proteomes" id="UP001249851"/>
    </source>
</evidence>
<comment type="subcellular location">
    <subcellularLocation>
        <location evidence="1">Nucleus</location>
        <location evidence="1">Nucleolus</location>
    </subcellularLocation>
</comment>
<dbReference type="InterPro" id="IPR019002">
    <property type="entry name" value="Ribosome_biogenesis_Nop16"/>
</dbReference>
<dbReference type="GO" id="GO:0042273">
    <property type="term" value="P:ribosomal large subunit biogenesis"/>
    <property type="evidence" value="ECO:0007669"/>
    <property type="project" value="TreeGrafter"/>
</dbReference>
<sequence>MTGVRRKKAQRNKRVNTTKPGAKRKKKDKKLRVLNQTLQKHWNYKKSVRQNFKELGLASDPNTVVGFPGKKSAKQGEKTQEDQEMEVDKEPTPLIQEFEEMAANELKTERHIPPGEARVLWRFIQDHGDNYKGMAKDKRNYNQYTPKQLQRKCETFLKSKQDFSRYLENMA</sequence>
<reference evidence="6" key="2">
    <citation type="journal article" date="2023" name="Science">
        <title>Genomic signatures of disease resistance in endangered staghorn corals.</title>
        <authorList>
            <person name="Vollmer S.V."/>
            <person name="Selwyn J.D."/>
            <person name="Despard B.A."/>
            <person name="Roesel C.L."/>
        </authorList>
    </citation>
    <scope>NUCLEOTIDE SEQUENCE</scope>
    <source>
        <strain evidence="6">K2</strain>
    </source>
</reference>
<evidence type="ECO:0000256" key="5">
    <source>
        <dbReference type="SAM" id="MobiDB-lite"/>
    </source>
</evidence>
<evidence type="ECO:0000256" key="3">
    <source>
        <dbReference type="ARBA" id="ARBA00015522"/>
    </source>
</evidence>
<dbReference type="AlphaFoldDB" id="A0AAD9QBK5"/>
<dbReference type="Proteomes" id="UP001249851">
    <property type="component" value="Unassembled WGS sequence"/>
</dbReference>
<evidence type="ECO:0000313" key="6">
    <source>
        <dbReference type="EMBL" id="KAK2558372.1"/>
    </source>
</evidence>
<feature type="region of interest" description="Disordered" evidence="5">
    <location>
        <begin position="59"/>
        <end position="89"/>
    </location>
</feature>
<name>A0AAD9QBK5_ACRCE</name>
<organism evidence="6 7">
    <name type="scientific">Acropora cervicornis</name>
    <name type="common">Staghorn coral</name>
    <dbReference type="NCBI Taxonomy" id="6130"/>
    <lineage>
        <taxon>Eukaryota</taxon>
        <taxon>Metazoa</taxon>
        <taxon>Cnidaria</taxon>
        <taxon>Anthozoa</taxon>
        <taxon>Hexacorallia</taxon>
        <taxon>Scleractinia</taxon>
        <taxon>Astrocoeniina</taxon>
        <taxon>Acroporidae</taxon>
        <taxon>Acropora</taxon>
    </lineage>
</organism>
<feature type="compositionally biased region" description="Basic and acidic residues" evidence="5">
    <location>
        <begin position="74"/>
        <end position="89"/>
    </location>
</feature>
<protein>
    <recommendedName>
        <fullName evidence="3">Nucleolar protein 16</fullName>
    </recommendedName>
</protein>
<feature type="region of interest" description="Disordered" evidence="5">
    <location>
        <begin position="1"/>
        <end position="30"/>
    </location>
</feature>
<proteinExistence type="inferred from homology"/>
<accession>A0AAD9QBK5</accession>